<keyword evidence="5" id="KW-1185">Reference proteome</keyword>
<dbReference type="EMBL" id="PIPZ01000001">
    <property type="protein sequence ID" value="RUO60842.1"/>
    <property type="molecule type" value="Genomic_DNA"/>
</dbReference>
<dbReference type="InterPro" id="IPR002068">
    <property type="entry name" value="A-crystallin/Hsp20_dom"/>
</dbReference>
<comment type="caution">
    <text evidence="4">The sequence shown here is derived from an EMBL/GenBank/DDBJ whole genome shotgun (WGS) entry which is preliminary data.</text>
</comment>
<name>A0A432YIR2_9GAMM</name>
<sequence>MMPFKLEVIIMNDSNLSRLAPWNWFKHESDKPQQGNRSSSLTPFSRFHDEMDRLLNDTFKTFTVPRLFDEHNADFWKNTDVIFRPKVDISESPEQYSISVELPGVEKKDLKLSVEGNYLTIQGEKRSEETRKNDNYHTIERRYGHFQRVLNLPDDVKADSVSATFKNGVLHISIGRDKSKSTSDQREIPIS</sequence>
<evidence type="ECO:0000256" key="1">
    <source>
        <dbReference type="PROSITE-ProRule" id="PRU00285"/>
    </source>
</evidence>
<evidence type="ECO:0000313" key="5">
    <source>
        <dbReference type="Proteomes" id="UP000288127"/>
    </source>
</evidence>
<dbReference type="PANTHER" id="PTHR11527">
    <property type="entry name" value="HEAT-SHOCK PROTEIN 20 FAMILY MEMBER"/>
    <property type="match status" value="1"/>
</dbReference>
<dbReference type="CDD" id="cd06464">
    <property type="entry name" value="ACD_sHsps-like"/>
    <property type="match status" value="1"/>
</dbReference>
<dbReference type="InterPro" id="IPR031107">
    <property type="entry name" value="Small_HSP"/>
</dbReference>
<dbReference type="AlphaFoldDB" id="A0A432YIR2"/>
<gene>
    <name evidence="4" type="ORF">CWI76_00760</name>
</gene>
<organism evidence="4 5">
    <name type="scientific">Pseudidiomarina marina</name>
    <dbReference type="NCBI Taxonomy" id="502366"/>
    <lineage>
        <taxon>Bacteria</taxon>
        <taxon>Pseudomonadati</taxon>
        <taxon>Pseudomonadota</taxon>
        <taxon>Gammaproteobacteria</taxon>
        <taxon>Alteromonadales</taxon>
        <taxon>Idiomarinaceae</taxon>
        <taxon>Pseudidiomarina</taxon>
    </lineage>
</organism>
<dbReference type="Pfam" id="PF00011">
    <property type="entry name" value="HSP20"/>
    <property type="match status" value="1"/>
</dbReference>
<feature type="domain" description="SHSP" evidence="3">
    <location>
        <begin position="78"/>
        <end position="191"/>
    </location>
</feature>
<accession>A0A432YIR2</accession>
<dbReference type="SUPFAM" id="SSF49764">
    <property type="entry name" value="HSP20-like chaperones"/>
    <property type="match status" value="1"/>
</dbReference>
<dbReference type="PROSITE" id="PS01031">
    <property type="entry name" value="SHSP"/>
    <property type="match status" value="1"/>
</dbReference>
<evidence type="ECO:0000259" key="3">
    <source>
        <dbReference type="PROSITE" id="PS01031"/>
    </source>
</evidence>
<evidence type="ECO:0000256" key="2">
    <source>
        <dbReference type="RuleBase" id="RU003616"/>
    </source>
</evidence>
<evidence type="ECO:0000313" key="4">
    <source>
        <dbReference type="EMBL" id="RUO60842.1"/>
    </source>
</evidence>
<proteinExistence type="inferred from homology"/>
<dbReference type="Proteomes" id="UP000288127">
    <property type="component" value="Unassembled WGS sequence"/>
</dbReference>
<reference evidence="5" key="1">
    <citation type="journal article" date="2018" name="Front. Microbiol.">
        <title>Genome-Based Analysis Reveals the Taxonomy and Diversity of the Family Idiomarinaceae.</title>
        <authorList>
            <person name="Liu Y."/>
            <person name="Lai Q."/>
            <person name="Shao Z."/>
        </authorList>
    </citation>
    <scope>NUCLEOTIDE SEQUENCE [LARGE SCALE GENOMIC DNA]</scope>
    <source>
        <strain evidence="5">PIM1</strain>
    </source>
</reference>
<comment type="similarity">
    <text evidence="1 2">Belongs to the small heat shock protein (HSP20) family.</text>
</comment>
<dbReference type="InterPro" id="IPR008978">
    <property type="entry name" value="HSP20-like_chaperone"/>
</dbReference>
<protein>
    <submittedName>
        <fullName evidence="4">Heat-shock protein Hsp20</fullName>
    </submittedName>
</protein>
<dbReference type="Gene3D" id="2.60.40.790">
    <property type="match status" value="1"/>
</dbReference>